<organism evidence="2 3">
    <name type="scientific">Streptomyces europaeiscabiei</name>
    <dbReference type="NCBI Taxonomy" id="146819"/>
    <lineage>
        <taxon>Bacteria</taxon>
        <taxon>Bacillati</taxon>
        <taxon>Actinomycetota</taxon>
        <taxon>Actinomycetes</taxon>
        <taxon>Kitasatosporales</taxon>
        <taxon>Streptomycetaceae</taxon>
        <taxon>Streptomyces</taxon>
    </lineage>
</organism>
<feature type="compositionally biased region" description="Polar residues" evidence="1">
    <location>
        <begin position="239"/>
        <end position="249"/>
    </location>
</feature>
<sequence>MAKNRKRPGRTRTKRDNRRAPMLLSKIDPQDINVREGETKSIVCPDCRTWRRLMGDTKLVIREHCVSDKVAEGEKHVRCDGSNQVIQLDIPIEQWSEAMLAADSTATGRRSARQHYKPLPAPAKPVAKMVPAPTAQAALAAYREHFKKCQASGAQGRCTGTQRCAVGVRLSKIYEQRKVLDRERARFDRRYIAEAAKKTAAEWTKQLEATADAKKLSKRSGTGIEEANNICRIHPADTVSDNRGPQVPTQPVRITA</sequence>
<evidence type="ECO:0000313" key="3">
    <source>
        <dbReference type="Proteomes" id="UP001273589"/>
    </source>
</evidence>
<dbReference type="AlphaFoldDB" id="A0AAJ2UK98"/>
<protein>
    <submittedName>
        <fullName evidence="2">Uncharacterized protein</fullName>
    </submittedName>
</protein>
<dbReference type="Proteomes" id="UP001273589">
    <property type="component" value="Unassembled WGS sequence"/>
</dbReference>
<accession>A0AAJ2UK98</accession>
<feature type="compositionally biased region" description="Basic residues" evidence="1">
    <location>
        <begin position="1"/>
        <end position="17"/>
    </location>
</feature>
<feature type="region of interest" description="Disordered" evidence="1">
    <location>
        <begin position="235"/>
        <end position="256"/>
    </location>
</feature>
<reference evidence="2" key="1">
    <citation type="journal article" date="2023" name="Microb. Genom.">
        <title>Mesoterricola silvestris gen. nov., sp. nov., Mesoterricola sediminis sp. nov., Geothrix oryzae sp. nov., Geothrix edaphica sp. nov., Geothrix rubra sp. nov., and Geothrix limicola sp. nov., six novel members of Acidobacteriota isolated from soils.</title>
        <authorList>
            <person name="Weisberg A.J."/>
            <person name="Pearce E."/>
            <person name="Kramer C.G."/>
            <person name="Chang J.H."/>
            <person name="Clarke C.R."/>
        </authorList>
    </citation>
    <scope>NUCLEOTIDE SEQUENCE</scope>
    <source>
        <strain evidence="2">ND06-05F</strain>
    </source>
</reference>
<comment type="caution">
    <text evidence="2">The sequence shown here is derived from an EMBL/GenBank/DDBJ whole genome shotgun (WGS) entry which is preliminary data.</text>
</comment>
<gene>
    <name evidence="2" type="ORF">PV367_07425</name>
</gene>
<name>A0AAJ2UK98_9ACTN</name>
<feature type="region of interest" description="Disordered" evidence="1">
    <location>
        <begin position="1"/>
        <end position="20"/>
    </location>
</feature>
<dbReference type="EMBL" id="JARAWN010000028">
    <property type="protein sequence ID" value="MDX3129630.1"/>
    <property type="molecule type" value="Genomic_DNA"/>
</dbReference>
<dbReference type="RefSeq" id="WP_319690128.1">
    <property type="nucleotide sequence ID" value="NZ_JARAWN010000028.1"/>
</dbReference>
<proteinExistence type="predicted"/>
<evidence type="ECO:0000256" key="1">
    <source>
        <dbReference type="SAM" id="MobiDB-lite"/>
    </source>
</evidence>
<evidence type="ECO:0000313" key="2">
    <source>
        <dbReference type="EMBL" id="MDX3129630.1"/>
    </source>
</evidence>